<feature type="non-terminal residue" evidence="1">
    <location>
        <position position="1"/>
    </location>
</feature>
<reference evidence="1" key="1">
    <citation type="submission" date="2016-05" db="EMBL/GenBank/DDBJ databases">
        <authorList>
            <person name="Lavstsen T."/>
            <person name="Jespersen J.S."/>
        </authorList>
    </citation>
    <scope>NUCLEOTIDE SEQUENCE</scope>
    <source>
        <tissue evidence="1">Brain</tissue>
    </source>
</reference>
<dbReference type="EMBL" id="HAEF01013522">
    <property type="protein sequence ID" value="SBR54681.1"/>
    <property type="molecule type" value="Transcribed_RNA"/>
</dbReference>
<protein>
    <submittedName>
        <fullName evidence="1">Claudin h</fullName>
    </submittedName>
</protein>
<accession>A0A1A8MDQ1</accession>
<sequence length="140" mass="16337">LLHPSWHFGPCPCLLVHQCHHPGFLQPTLVRVSEKGDWGIDLHRLCSGHPVSDWRGDAVQQLSTQRTEIQAAASGLLRPTQHQRRWRIRQKRLCLNSFKATEELMWTKHVFVSSLFFIYIYISQTSGFTPFNRLRDEDKC</sequence>
<evidence type="ECO:0000313" key="1">
    <source>
        <dbReference type="EMBL" id="SBR54681.1"/>
    </source>
</evidence>
<proteinExistence type="predicted"/>
<name>A0A1A8MDQ1_9TELE</name>
<reference evidence="1" key="2">
    <citation type="submission" date="2016-06" db="EMBL/GenBank/DDBJ databases">
        <title>The genome of a short-lived fish provides insights into sex chromosome evolution and the genetic control of aging.</title>
        <authorList>
            <person name="Reichwald K."/>
            <person name="Felder M."/>
            <person name="Petzold A."/>
            <person name="Koch P."/>
            <person name="Groth M."/>
            <person name="Platzer M."/>
        </authorList>
    </citation>
    <scope>NUCLEOTIDE SEQUENCE</scope>
    <source>
        <tissue evidence="1">Brain</tissue>
    </source>
</reference>
<dbReference type="AlphaFoldDB" id="A0A1A8MDQ1"/>
<organism evidence="1">
    <name type="scientific">Nothobranchius pienaari</name>
    <dbReference type="NCBI Taxonomy" id="704102"/>
    <lineage>
        <taxon>Eukaryota</taxon>
        <taxon>Metazoa</taxon>
        <taxon>Chordata</taxon>
        <taxon>Craniata</taxon>
        <taxon>Vertebrata</taxon>
        <taxon>Euteleostomi</taxon>
        <taxon>Actinopterygii</taxon>
        <taxon>Neopterygii</taxon>
        <taxon>Teleostei</taxon>
        <taxon>Neoteleostei</taxon>
        <taxon>Acanthomorphata</taxon>
        <taxon>Ovalentaria</taxon>
        <taxon>Atherinomorphae</taxon>
        <taxon>Cyprinodontiformes</taxon>
        <taxon>Nothobranchiidae</taxon>
        <taxon>Nothobranchius</taxon>
    </lineage>
</organism>
<gene>
    <name evidence="1" type="primary">CLDNH</name>
</gene>